<keyword evidence="2" id="KW-0288">FMN</keyword>
<keyword evidence="4" id="KW-0503">Monooxygenase</keyword>
<keyword evidence="3" id="KW-0560">Oxidoreductase</keyword>
<dbReference type="EMBL" id="BAAALS010000017">
    <property type="protein sequence ID" value="GAA1762200.1"/>
    <property type="molecule type" value="Genomic_DNA"/>
</dbReference>
<dbReference type="NCBIfam" id="TIGR03860">
    <property type="entry name" value="FMN_nitrolo"/>
    <property type="match status" value="1"/>
</dbReference>
<dbReference type="InterPro" id="IPR051260">
    <property type="entry name" value="Diverse_substr_monoxygenases"/>
</dbReference>
<dbReference type="PANTHER" id="PTHR30011:SF16">
    <property type="entry name" value="C2H2 FINGER DOMAIN TRANSCRIPTION FACTOR (EUROFUNG)-RELATED"/>
    <property type="match status" value="1"/>
</dbReference>
<evidence type="ECO:0000256" key="5">
    <source>
        <dbReference type="ARBA" id="ARBA00033748"/>
    </source>
</evidence>
<feature type="domain" description="Luciferase-like" evidence="6">
    <location>
        <begin position="23"/>
        <end position="384"/>
    </location>
</feature>
<dbReference type="InterPro" id="IPR011251">
    <property type="entry name" value="Luciferase-like_dom"/>
</dbReference>
<dbReference type="RefSeq" id="WP_344083166.1">
    <property type="nucleotide sequence ID" value="NZ_BAAALS010000017.1"/>
</dbReference>
<dbReference type="PANTHER" id="PTHR30011">
    <property type="entry name" value="ALKANESULFONATE MONOOXYGENASE-RELATED"/>
    <property type="match status" value="1"/>
</dbReference>
<dbReference type="PIRSF" id="PIRSF000337">
    <property type="entry name" value="NTA_MOA"/>
    <property type="match status" value="1"/>
</dbReference>
<evidence type="ECO:0000256" key="2">
    <source>
        <dbReference type="ARBA" id="ARBA00022643"/>
    </source>
</evidence>
<dbReference type="Proteomes" id="UP001500655">
    <property type="component" value="Unassembled WGS sequence"/>
</dbReference>
<evidence type="ECO:0000256" key="4">
    <source>
        <dbReference type="ARBA" id="ARBA00023033"/>
    </source>
</evidence>
<gene>
    <name evidence="7" type="ORF">GCM10009681_36680</name>
</gene>
<evidence type="ECO:0000256" key="3">
    <source>
        <dbReference type="ARBA" id="ARBA00023002"/>
    </source>
</evidence>
<organism evidence="7 8">
    <name type="scientific">Luedemannella helvata</name>
    <dbReference type="NCBI Taxonomy" id="349315"/>
    <lineage>
        <taxon>Bacteria</taxon>
        <taxon>Bacillati</taxon>
        <taxon>Actinomycetota</taxon>
        <taxon>Actinomycetes</taxon>
        <taxon>Micromonosporales</taxon>
        <taxon>Micromonosporaceae</taxon>
        <taxon>Luedemannella</taxon>
    </lineage>
</organism>
<keyword evidence="8" id="KW-1185">Reference proteome</keyword>
<dbReference type="InterPro" id="IPR036661">
    <property type="entry name" value="Luciferase-like_sf"/>
</dbReference>
<dbReference type="CDD" id="cd01095">
    <property type="entry name" value="Nitrilotriacetate_monoxgenase"/>
    <property type="match status" value="1"/>
</dbReference>
<dbReference type="InterPro" id="IPR016215">
    <property type="entry name" value="NTA_MOA"/>
</dbReference>
<sequence length="446" mass="48940">MPDRDLILNAFLMVPGHHAAAWRHPLSTPERTLDLDYYAGIARTAEAAKIDSLFLADGLSSGRRGGARGGLEPLTLLSSLAAVTERIGLIATASTTFNDPYNLARAFASLDHLSGGRAGWNIVTSADTEAAANFSREAVAHEARYRRAHEFLEVATGLWDSWEDDARILDKAAGRPVDGDKVHELNHVGAHFQVRGPLNAPRPPQGHPLLVQAGSSEDGKDFAAHWAEAIFTAQQTIEDARAFYADVKARVAAAGRDPDAVKILPGLSPFIGSTEAEAHAVQSELDDLAVPTDGVPTQVWRQLGTVDLTQFPLDEPVPLHLLPDETDVQGNRSRFALIVSLARRERLTVRQLLRRLAGARGHFTFAGTPEQVADLIEDWFTHGAADGFNIMPPLYPSQFEIFLEHVVPILQRRGLFHTEYRGRTLREHYGLDRPANRFARPRELAA</sequence>
<name>A0ABP4WXH3_9ACTN</name>
<evidence type="ECO:0000313" key="8">
    <source>
        <dbReference type="Proteomes" id="UP001500655"/>
    </source>
</evidence>
<proteinExistence type="inferred from homology"/>
<dbReference type="Gene3D" id="3.20.20.30">
    <property type="entry name" value="Luciferase-like domain"/>
    <property type="match status" value="1"/>
</dbReference>
<evidence type="ECO:0000313" key="7">
    <source>
        <dbReference type="EMBL" id="GAA1762200.1"/>
    </source>
</evidence>
<comment type="caution">
    <text evidence="7">The sequence shown here is derived from an EMBL/GenBank/DDBJ whole genome shotgun (WGS) entry which is preliminary data.</text>
</comment>
<accession>A0ABP4WXH3</accession>
<evidence type="ECO:0000256" key="1">
    <source>
        <dbReference type="ARBA" id="ARBA00022630"/>
    </source>
</evidence>
<reference evidence="8" key="1">
    <citation type="journal article" date="2019" name="Int. J. Syst. Evol. Microbiol.">
        <title>The Global Catalogue of Microorganisms (GCM) 10K type strain sequencing project: providing services to taxonomists for standard genome sequencing and annotation.</title>
        <authorList>
            <consortium name="The Broad Institute Genomics Platform"/>
            <consortium name="The Broad Institute Genome Sequencing Center for Infectious Disease"/>
            <person name="Wu L."/>
            <person name="Ma J."/>
        </authorList>
    </citation>
    <scope>NUCLEOTIDE SEQUENCE [LARGE SCALE GENOMIC DNA]</scope>
    <source>
        <strain evidence="8">JCM 13249</strain>
    </source>
</reference>
<evidence type="ECO:0000259" key="6">
    <source>
        <dbReference type="Pfam" id="PF00296"/>
    </source>
</evidence>
<comment type="similarity">
    <text evidence="5">Belongs to the NtaA/SnaA/DszA monooxygenase family.</text>
</comment>
<keyword evidence="1" id="KW-0285">Flavoprotein</keyword>
<dbReference type="Pfam" id="PF00296">
    <property type="entry name" value="Bac_luciferase"/>
    <property type="match status" value="1"/>
</dbReference>
<protein>
    <submittedName>
        <fullName evidence="7">LLM class flavin-dependent oxidoreductase</fullName>
    </submittedName>
</protein>
<dbReference type="SUPFAM" id="SSF51679">
    <property type="entry name" value="Bacterial luciferase-like"/>
    <property type="match status" value="1"/>
</dbReference>